<reference evidence="1 2" key="1">
    <citation type="submission" date="2014-09" db="EMBL/GenBank/DDBJ databases">
        <title>Genome sequencing of Methyloceanibacter caenitepidi Gela4.</title>
        <authorList>
            <person name="Takeuchi M."/>
            <person name="Susumu S."/>
            <person name="Kamagata Y."/>
            <person name="Oshima K."/>
            <person name="Hattori M."/>
            <person name="Iwasaki W."/>
        </authorList>
    </citation>
    <scope>NUCLEOTIDE SEQUENCE [LARGE SCALE GENOMIC DNA]</scope>
    <source>
        <strain evidence="1 2">Gela4</strain>
    </source>
</reference>
<sequence>MVWIMRVLVAVALALGLVIVIVLLIGNVGSGDSGGEITALTVGSRTVTVDGHYDTLSQESIADGVKIIVEGHEIMVTADQLSVDGKAQVLEPEENVTVTVSKDGNITVTLEPES</sequence>
<organism evidence="1 2">
    <name type="scientific">Methyloceanibacter caenitepidi</name>
    <dbReference type="NCBI Taxonomy" id="1384459"/>
    <lineage>
        <taxon>Bacteria</taxon>
        <taxon>Pseudomonadati</taxon>
        <taxon>Pseudomonadota</taxon>
        <taxon>Alphaproteobacteria</taxon>
        <taxon>Hyphomicrobiales</taxon>
        <taxon>Hyphomicrobiaceae</taxon>
        <taxon>Methyloceanibacter</taxon>
    </lineage>
</organism>
<protein>
    <submittedName>
        <fullName evidence="1">Uncharacterized protein</fullName>
    </submittedName>
</protein>
<accession>A0A0A8JZ40</accession>
<evidence type="ECO:0000313" key="2">
    <source>
        <dbReference type="Proteomes" id="UP000031643"/>
    </source>
</evidence>
<dbReference type="HOGENOM" id="CLU_2118150_0_0_5"/>
<proteinExistence type="predicted"/>
<keyword evidence="2" id="KW-1185">Reference proteome</keyword>
<dbReference type="EMBL" id="AP014648">
    <property type="protein sequence ID" value="BAQ15835.1"/>
    <property type="molecule type" value="Genomic_DNA"/>
</dbReference>
<dbReference type="AlphaFoldDB" id="A0A0A8JZ40"/>
<evidence type="ECO:0000313" key="1">
    <source>
        <dbReference type="EMBL" id="BAQ15835.1"/>
    </source>
</evidence>
<dbReference type="OrthoDB" id="8450451at2"/>
<dbReference type="KEGG" id="mcg:GL4_0366"/>
<gene>
    <name evidence="1" type="ORF">GL4_0366</name>
</gene>
<dbReference type="RefSeq" id="WP_045363911.1">
    <property type="nucleotide sequence ID" value="NZ_AP014648.1"/>
</dbReference>
<dbReference type="Proteomes" id="UP000031643">
    <property type="component" value="Chromosome"/>
</dbReference>
<name>A0A0A8JZ40_9HYPH</name>